<accession>A0AAV4VHP1</accession>
<gene>
    <name evidence="1" type="ORF">CDAR_100041</name>
</gene>
<evidence type="ECO:0000313" key="1">
    <source>
        <dbReference type="EMBL" id="GIY69504.1"/>
    </source>
</evidence>
<dbReference type="EMBL" id="BPLQ01013042">
    <property type="protein sequence ID" value="GIY69504.1"/>
    <property type="molecule type" value="Genomic_DNA"/>
</dbReference>
<dbReference type="AlphaFoldDB" id="A0AAV4VHP1"/>
<reference evidence="1 2" key="1">
    <citation type="submission" date="2021-06" db="EMBL/GenBank/DDBJ databases">
        <title>Caerostris darwini draft genome.</title>
        <authorList>
            <person name="Kono N."/>
            <person name="Arakawa K."/>
        </authorList>
    </citation>
    <scope>NUCLEOTIDE SEQUENCE [LARGE SCALE GENOMIC DNA]</scope>
</reference>
<comment type="caution">
    <text evidence="1">The sequence shown here is derived from an EMBL/GenBank/DDBJ whole genome shotgun (WGS) entry which is preliminary data.</text>
</comment>
<name>A0AAV4VHP1_9ARAC</name>
<protein>
    <submittedName>
        <fullName evidence="1">Uncharacterized protein</fullName>
    </submittedName>
</protein>
<sequence length="287" mass="32839">METAENEWWVRMERAETIDWASAPGASNPELMDTTSASIPSERLTSPIFHEKLSEEERCARISTVTKKKDLAQNLYDAYAATLTGYSPDDDDLKELKRRHDDLQLAMREVSKLELCPLSSCKKHKIINFHSQIKRNAAHLNNHEHDNDNCAKNPQHLVETQNSFRKLIVDEQEEQDSDTTHIVKKMPPIMKDSKRSEGREVFGPGEMEAAEDEWGRRMERDATMDYSVLERAPGASNLQLMDATYAAIHSERLAPPTFREKQSNLSDEERCARISTVIKKKDIAQNL</sequence>
<organism evidence="1 2">
    <name type="scientific">Caerostris darwini</name>
    <dbReference type="NCBI Taxonomy" id="1538125"/>
    <lineage>
        <taxon>Eukaryota</taxon>
        <taxon>Metazoa</taxon>
        <taxon>Ecdysozoa</taxon>
        <taxon>Arthropoda</taxon>
        <taxon>Chelicerata</taxon>
        <taxon>Arachnida</taxon>
        <taxon>Araneae</taxon>
        <taxon>Araneomorphae</taxon>
        <taxon>Entelegynae</taxon>
        <taxon>Araneoidea</taxon>
        <taxon>Araneidae</taxon>
        <taxon>Caerostris</taxon>
    </lineage>
</organism>
<keyword evidence="2" id="KW-1185">Reference proteome</keyword>
<dbReference type="Proteomes" id="UP001054837">
    <property type="component" value="Unassembled WGS sequence"/>
</dbReference>
<proteinExistence type="predicted"/>
<evidence type="ECO:0000313" key="2">
    <source>
        <dbReference type="Proteomes" id="UP001054837"/>
    </source>
</evidence>